<dbReference type="GO" id="GO:0046872">
    <property type="term" value="F:metal ion binding"/>
    <property type="evidence" value="ECO:0007669"/>
    <property type="project" value="UniProtKB-KW"/>
</dbReference>
<dbReference type="InterPro" id="IPR007197">
    <property type="entry name" value="rSAM"/>
</dbReference>
<keyword evidence="4" id="KW-0408">Iron</keyword>
<dbReference type="EMBL" id="JAIS01000090">
    <property type="protein sequence ID" value="KLE00150.1"/>
    <property type="molecule type" value="Genomic_DNA"/>
</dbReference>
<evidence type="ECO:0000259" key="7">
    <source>
        <dbReference type="PROSITE" id="PS51918"/>
    </source>
</evidence>
<dbReference type="SFLD" id="SFLDG01067">
    <property type="entry name" value="SPASM/twitch_domain_containing"/>
    <property type="match status" value="1"/>
</dbReference>
<proteinExistence type="inferred from homology"/>
<accession>A0A837J4B8</accession>
<dbReference type="AlphaFoldDB" id="A0A837J4B8"/>
<comment type="caution">
    <text evidence="8">The sequence shown here is derived from an EMBL/GenBank/DDBJ whole genome shotgun (WGS) entry which is preliminary data.</text>
</comment>
<evidence type="ECO:0000256" key="4">
    <source>
        <dbReference type="ARBA" id="ARBA00023004"/>
    </source>
</evidence>
<evidence type="ECO:0000256" key="1">
    <source>
        <dbReference type="ARBA" id="ARBA00001966"/>
    </source>
</evidence>
<dbReference type="InterPro" id="IPR023867">
    <property type="entry name" value="Sulphatase_maturase_rSAM"/>
</dbReference>
<dbReference type="SMART" id="SM00729">
    <property type="entry name" value="Elp3"/>
    <property type="match status" value="1"/>
</dbReference>
<dbReference type="CDD" id="cd01335">
    <property type="entry name" value="Radical_SAM"/>
    <property type="match status" value="1"/>
</dbReference>
<dbReference type="SUPFAM" id="SSF102114">
    <property type="entry name" value="Radical SAM enzymes"/>
    <property type="match status" value="1"/>
</dbReference>
<dbReference type="PANTHER" id="PTHR43273">
    <property type="entry name" value="ANAEROBIC SULFATASE-MATURATING ENZYME HOMOLOG ASLB-RELATED"/>
    <property type="match status" value="1"/>
</dbReference>
<keyword evidence="5" id="KW-0411">Iron-sulfur</keyword>
<comment type="cofactor">
    <cofactor evidence="1">
        <name>[4Fe-4S] cluster</name>
        <dbReference type="ChEBI" id="CHEBI:49883"/>
    </cofactor>
</comment>
<dbReference type="SFLD" id="SFLDS00029">
    <property type="entry name" value="Radical_SAM"/>
    <property type="match status" value="1"/>
</dbReference>
<reference evidence="8 9" key="1">
    <citation type="submission" date="2014-01" db="EMBL/GenBank/DDBJ databases">
        <title>Development of a Comparative Genomic Fingerprinting Assay for High Resolution Genotyping of Arcobacter butzleri.</title>
        <authorList>
            <person name="Webb A.L."/>
            <person name="Inglis G.D."/>
            <person name="Kruczkiewicz P."/>
            <person name="Selinger L.B."/>
            <person name="Taboada E.N."/>
        </authorList>
    </citation>
    <scope>NUCLEOTIDE SEQUENCE [LARGE SCALE GENOMIC DNA]</scope>
    <source>
        <strain evidence="8 9">L351</strain>
    </source>
</reference>
<organism evidence="8 9">
    <name type="scientific">Aliarcobacter butzleri L351</name>
    <dbReference type="NCBI Taxonomy" id="1447259"/>
    <lineage>
        <taxon>Bacteria</taxon>
        <taxon>Pseudomonadati</taxon>
        <taxon>Campylobacterota</taxon>
        <taxon>Epsilonproteobacteria</taxon>
        <taxon>Campylobacterales</taxon>
        <taxon>Arcobacteraceae</taxon>
        <taxon>Aliarcobacter</taxon>
    </lineage>
</organism>
<comment type="similarity">
    <text evidence="6">Belongs to the radical SAM superfamily. Anaerobic sulfatase-maturating enzyme family.</text>
</comment>
<protein>
    <recommendedName>
        <fullName evidence="7">Radical SAM core domain-containing protein</fullName>
    </recommendedName>
</protein>
<dbReference type="PANTHER" id="PTHR43273:SF3">
    <property type="entry name" value="ANAEROBIC SULFATASE-MATURATING ENZYME HOMOLOG ASLB-RELATED"/>
    <property type="match status" value="1"/>
</dbReference>
<evidence type="ECO:0000313" key="9">
    <source>
        <dbReference type="Proteomes" id="UP000035526"/>
    </source>
</evidence>
<dbReference type="Gene3D" id="3.20.20.70">
    <property type="entry name" value="Aldolase class I"/>
    <property type="match status" value="1"/>
</dbReference>
<dbReference type="GO" id="GO:0051536">
    <property type="term" value="F:iron-sulfur cluster binding"/>
    <property type="evidence" value="ECO:0007669"/>
    <property type="project" value="UniProtKB-KW"/>
</dbReference>
<name>A0A837J4B8_9BACT</name>
<sequence>MNYKYFPFNFRQLPSQKYILTNSTGSFEILNSRADLKNLIYNKYENLEEKLLNNLEANNFIYIEEEYKTKLNIFLTNLSTKVYLNINKPSLFLIIPTLRCDLDCNYCQVSRVNINKEGYDLNIEHIDEIIRVINLVSDKSFKIEFQGGEPLLNFIFIETFVKRIKEVIINKNISFVICTTLNNINDEILNFCKNNNIFLSTSLDGNKDIHNLNRPSRYYDSYDKFTEKLKISRNILGNNVSALSTVTKETIKDYKKFIQGYLDNDFTSISIRPLTFLGYAFNDNKIYSAEEFFEFYKNCLEYIFEINKEKIFIEENLLIYLSKIFSPFQNNYLDLQSPSSYMMGALVFNYDGKIFGSDEARMLWEMTKFEELELGDVATREYNFLEKNNITILSNSFIEMMPGCEDCSYKEYCGVDVFHHLSTQGDIIGDKSISFFCKLHTMIFDYIFDSLINRKDIMELYLKWQNQ</sequence>
<dbReference type="PROSITE" id="PS51918">
    <property type="entry name" value="RADICAL_SAM"/>
    <property type="match status" value="1"/>
</dbReference>
<evidence type="ECO:0000256" key="6">
    <source>
        <dbReference type="ARBA" id="ARBA00023601"/>
    </source>
</evidence>
<feature type="domain" description="Radical SAM core" evidence="7">
    <location>
        <begin position="85"/>
        <end position="309"/>
    </location>
</feature>
<evidence type="ECO:0000256" key="5">
    <source>
        <dbReference type="ARBA" id="ARBA00023014"/>
    </source>
</evidence>
<keyword evidence="3" id="KW-0479">Metal-binding</keyword>
<dbReference type="SFLD" id="SFLDG01384">
    <property type="entry name" value="thioether_bond_formation_requi"/>
    <property type="match status" value="1"/>
</dbReference>
<evidence type="ECO:0000313" key="8">
    <source>
        <dbReference type="EMBL" id="KLE00150.1"/>
    </source>
</evidence>
<dbReference type="RefSeq" id="WP_046992017.1">
    <property type="nucleotide sequence ID" value="NZ_JAIS01000090.1"/>
</dbReference>
<dbReference type="GO" id="GO:0016491">
    <property type="term" value="F:oxidoreductase activity"/>
    <property type="evidence" value="ECO:0007669"/>
    <property type="project" value="InterPro"/>
</dbReference>
<dbReference type="Proteomes" id="UP000035526">
    <property type="component" value="Unassembled WGS sequence"/>
</dbReference>
<dbReference type="InterPro" id="IPR013785">
    <property type="entry name" value="Aldolase_TIM"/>
</dbReference>
<dbReference type="SFLD" id="SFLDG01386">
    <property type="entry name" value="main_SPASM_domain-containing"/>
    <property type="match status" value="1"/>
</dbReference>
<evidence type="ECO:0000256" key="2">
    <source>
        <dbReference type="ARBA" id="ARBA00022691"/>
    </source>
</evidence>
<dbReference type="InterPro" id="IPR006638">
    <property type="entry name" value="Elp3/MiaA/NifB-like_rSAM"/>
</dbReference>
<dbReference type="Pfam" id="PF04055">
    <property type="entry name" value="Radical_SAM"/>
    <property type="match status" value="1"/>
</dbReference>
<gene>
    <name evidence="8" type="ORF">AF76_08500</name>
</gene>
<keyword evidence="2" id="KW-0949">S-adenosyl-L-methionine</keyword>
<dbReference type="NCBIfam" id="TIGR03978">
    <property type="entry name" value="rSAM_paired_1"/>
    <property type="match status" value="1"/>
</dbReference>
<dbReference type="InterPro" id="IPR024023">
    <property type="entry name" value="rSAM_paired_HxsB"/>
</dbReference>
<evidence type="ECO:0000256" key="3">
    <source>
        <dbReference type="ARBA" id="ARBA00022723"/>
    </source>
</evidence>
<dbReference type="InterPro" id="IPR058240">
    <property type="entry name" value="rSAM_sf"/>
</dbReference>